<name>A0ABX0IAG3_9FLAO</name>
<gene>
    <name evidence="2" type="ORF">G4L40_05525</name>
</gene>
<comment type="caution">
    <text evidence="2">The sequence shown here is derived from an EMBL/GenBank/DDBJ whole genome shotgun (WGS) entry which is preliminary data.</text>
</comment>
<accession>A0ABX0IAG3</accession>
<organism evidence="2 3">
    <name type="scientific">Flavobacterium celericrescens</name>
    <dbReference type="NCBI Taxonomy" id="2709780"/>
    <lineage>
        <taxon>Bacteria</taxon>
        <taxon>Pseudomonadati</taxon>
        <taxon>Bacteroidota</taxon>
        <taxon>Flavobacteriia</taxon>
        <taxon>Flavobacteriales</taxon>
        <taxon>Flavobacteriaceae</taxon>
        <taxon>Flavobacterium</taxon>
    </lineage>
</organism>
<evidence type="ECO:0000313" key="2">
    <source>
        <dbReference type="EMBL" id="NHM04163.1"/>
    </source>
</evidence>
<evidence type="ECO:0000259" key="1">
    <source>
        <dbReference type="Pfam" id="PF08818"/>
    </source>
</evidence>
<feature type="domain" description="YdhG-like" evidence="1">
    <location>
        <begin position="19"/>
        <end position="108"/>
    </location>
</feature>
<keyword evidence="3" id="KW-1185">Reference proteome</keyword>
<dbReference type="Proteomes" id="UP000761423">
    <property type="component" value="Unassembled WGS sequence"/>
</dbReference>
<dbReference type="EMBL" id="JAAJBV010000003">
    <property type="protein sequence ID" value="NHM04163.1"/>
    <property type="molecule type" value="Genomic_DNA"/>
</dbReference>
<dbReference type="InterPro" id="IPR014922">
    <property type="entry name" value="YdhG-like"/>
</dbReference>
<dbReference type="RefSeq" id="WP_166236158.1">
    <property type="nucleotide sequence ID" value="NZ_JAAJBV010000003.1"/>
</dbReference>
<evidence type="ECO:0000313" key="3">
    <source>
        <dbReference type="Proteomes" id="UP000761423"/>
    </source>
</evidence>
<sequence>MNLDVQTYNSSQSTEDQLICDLLTNEINLHLPEAENKIWHAHPVWFLDGNPIVGYSKQKKGIRLMFWSGKSFEEDKLNILGAKFQDASIYYNSVNEINRKDLESWLKKSKEIQWDYKNIVKRKGVLERIK</sequence>
<dbReference type="Pfam" id="PF08818">
    <property type="entry name" value="DUF1801"/>
    <property type="match status" value="1"/>
</dbReference>
<protein>
    <submittedName>
        <fullName evidence="2">DUF1801 domain-containing protein</fullName>
    </submittedName>
</protein>
<proteinExistence type="predicted"/>
<dbReference type="SUPFAM" id="SSF159888">
    <property type="entry name" value="YdhG-like"/>
    <property type="match status" value="1"/>
</dbReference>
<dbReference type="Gene3D" id="3.90.1150.200">
    <property type="match status" value="1"/>
</dbReference>
<reference evidence="2 3" key="1">
    <citation type="submission" date="2020-02" db="EMBL/GenBank/DDBJ databases">
        <authorList>
            <person name="Chen W.-M."/>
        </authorList>
    </citation>
    <scope>NUCLEOTIDE SEQUENCE [LARGE SCALE GENOMIC DNA]</scope>
    <source>
        <strain evidence="2 3">TWA-26</strain>
    </source>
</reference>